<name>A0A081A3M9_PHYNI</name>
<gene>
    <name evidence="1" type="ORF">F444_10568</name>
</gene>
<reference evidence="1 2" key="1">
    <citation type="submission" date="2013-11" db="EMBL/GenBank/DDBJ databases">
        <title>The Genome Sequence of Phytophthora parasitica P1976.</title>
        <authorList>
            <consortium name="The Broad Institute Genomics Platform"/>
            <person name="Russ C."/>
            <person name="Tyler B."/>
            <person name="Panabieres F."/>
            <person name="Shan W."/>
            <person name="Tripathy S."/>
            <person name="Grunwald N."/>
            <person name="Machado M."/>
            <person name="Johnson C.S."/>
            <person name="Walker B."/>
            <person name="Young S."/>
            <person name="Zeng Q."/>
            <person name="Gargeya S."/>
            <person name="Fitzgerald M."/>
            <person name="Haas B."/>
            <person name="Abouelleil A."/>
            <person name="Allen A.W."/>
            <person name="Alvarado L."/>
            <person name="Arachchi H.M."/>
            <person name="Berlin A.M."/>
            <person name="Chapman S.B."/>
            <person name="Gainer-Dewar J."/>
            <person name="Goldberg J."/>
            <person name="Griggs A."/>
            <person name="Gujja S."/>
            <person name="Hansen M."/>
            <person name="Howarth C."/>
            <person name="Imamovic A."/>
            <person name="Ireland A."/>
            <person name="Larimer J."/>
            <person name="McCowan C."/>
            <person name="Murphy C."/>
            <person name="Pearson M."/>
            <person name="Poon T.W."/>
            <person name="Priest M."/>
            <person name="Roberts A."/>
            <person name="Saif S."/>
            <person name="Shea T."/>
            <person name="Sisk P."/>
            <person name="Sykes S."/>
            <person name="Wortman J."/>
            <person name="Nusbaum C."/>
            <person name="Birren B."/>
        </authorList>
    </citation>
    <scope>NUCLEOTIDE SEQUENCE [LARGE SCALE GENOMIC DNA]</scope>
    <source>
        <strain evidence="1 2">P1976</strain>
    </source>
</reference>
<protein>
    <submittedName>
        <fullName evidence="1">Uncharacterized protein</fullName>
    </submittedName>
</protein>
<evidence type="ECO:0000313" key="2">
    <source>
        <dbReference type="Proteomes" id="UP000028582"/>
    </source>
</evidence>
<sequence length="99" mass="11312">MLEPHLQCQRPHGLQARNHPLGVAEKAKRAKRARLQLEAASAYVAQRFDDSPSQELAIRKRRMLQRLRGPTPKALNVHIFRLLTNDGELILMVKNKSLV</sequence>
<proteinExistence type="predicted"/>
<evidence type="ECO:0000313" key="1">
    <source>
        <dbReference type="EMBL" id="ETO73490.1"/>
    </source>
</evidence>
<dbReference type="AlphaFoldDB" id="A0A081A3M9"/>
<accession>A0A081A3M9</accession>
<organism evidence="1 2">
    <name type="scientific">Phytophthora nicotianae P1976</name>
    <dbReference type="NCBI Taxonomy" id="1317066"/>
    <lineage>
        <taxon>Eukaryota</taxon>
        <taxon>Sar</taxon>
        <taxon>Stramenopiles</taxon>
        <taxon>Oomycota</taxon>
        <taxon>Peronosporomycetes</taxon>
        <taxon>Peronosporales</taxon>
        <taxon>Peronosporaceae</taxon>
        <taxon>Phytophthora</taxon>
    </lineage>
</organism>
<dbReference type="EMBL" id="ANJA01001889">
    <property type="protein sequence ID" value="ETO73490.1"/>
    <property type="molecule type" value="Genomic_DNA"/>
</dbReference>
<dbReference type="Proteomes" id="UP000028582">
    <property type="component" value="Unassembled WGS sequence"/>
</dbReference>
<comment type="caution">
    <text evidence="1">The sequence shown here is derived from an EMBL/GenBank/DDBJ whole genome shotgun (WGS) entry which is preliminary data.</text>
</comment>